<dbReference type="EMBL" id="CP098611">
    <property type="protein sequence ID" value="USR90159.1"/>
    <property type="molecule type" value="Genomic_DNA"/>
</dbReference>
<proteinExistence type="predicted"/>
<protein>
    <submittedName>
        <fullName evidence="2">Uncharacterized protein</fullName>
    </submittedName>
</protein>
<dbReference type="Proteomes" id="UP001056708">
    <property type="component" value="Chromosome"/>
</dbReference>
<accession>A0ABY5API4</accession>
<feature type="region of interest" description="Disordered" evidence="1">
    <location>
        <begin position="1"/>
        <end position="46"/>
    </location>
</feature>
<keyword evidence="3" id="KW-1185">Reference proteome</keyword>
<organism evidence="2 3">
    <name type="scientific">Phormidium yuhuli AB48</name>
    <dbReference type="NCBI Taxonomy" id="2940671"/>
    <lineage>
        <taxon>Bacteria</taxon>
        <taxon>Bacillati</taxon>
        <taxon>Cyanobacteriota</taxon>
        <taxon>Cyanophyceae</taxon>
        <taxon>Oscillatoriophycideae</taxon>
        <taxon>Oscillatoriales</taxon>
        <taxon>Oscillatoriaceae</taxon>
        <taxon>Phormidium</taxon>
        <taxon>Phormidium yuhuli</taxon>
    </lineage>
</organism>
<dbReference type="RefSeq" id="WP_252661966.1">
    <property type="nucleotide sequence ID" value="NZ_CP098611.1"/>
</dbReference>
<name>A0ABY5API4_9CYAN</name>
<evidence type="ECO:0000313" key="3">
    <source>
        <dbReference type="Proteomes" id="UP001056708"/>
    </source>
</evidence>
<feature type="compositionally biased region" description="Low complexity" evidence="1">
    <location>
        <begin position="13"/>
        <end position="31"/>
    </location>
</feature>
<gene>
    <name evidence="2" type="ORF">NEA10_15080</name>
</gene>
<evidence type="ECO:0000256" key="1">
    <source>
        <dbReference type="SAM" id="MobiDB-lite"/>
    </source>
</evidence>
<evidence type="ECO:0000313" key="2">
    <source>
        <dbReference type="EMBL" id="USR90159.1"/>
    </source>
</evidence>
<reference evidence="2" key="1">
    <citation type="submission" date="2022-06" db="EMBL/GenBank/DDBJ databases">
        <title>Genome sequence of Phormidium yuhuli AB48 isolated from an industrial photobioreactor environment.</title>
        <authorList>
            <person name="Qiu Y."/>
            <person name="Noonan A.J.C."/>
            <person name="Dofher K."/>
            <person name="Koch M."/>
            <person name="Kieft B."/>
            <person name="Lin X."/>
            <person name="Ziels R.M."/>
            <person name="Hallam S.J."/>
        </authorList>
    </citation>
    <scope>NUCLEOTIDE SEQUENCE</scope>
    <source>
        <strain evidence="2">AB48</strain>
    </source>
</reference>
<sequence>MSTTDQPADKSTSRTSSAKTRTARTRSTSSSKPEETKNQMEPEQGSALTVQGGEARKALDLKPADYLPGNRPVGVSHREIVDTFSAVGGLRPIFSNDVNFTQTMKASGVRPISASTLAISETYNTMGNRPISASGMKVSSTIQSSGIRPVSASTLVISDTVSIMGNRPVAANATADIDALMGYLD</sequence>